<dbReference type="PANTHER" id="PTHR44858">
    <property type="entry name" value="TETRATRICOPEPTIDE REPEAT PROTEIN 6"/>
    <property type="match status" value="1"/>
</dbReference>
<feature type="repeat" description="TPR" evidence="7">
    <location>
        <begin position="186"/>
        <end position="219"/>
    </location>
</feature>
<dbReference type="Pfam" id="PF03544">
    <property type="entry name" value="TonB_C"/>
    <property type="match status" value="1"/>
</dbReference>
<keyword evidence="4 7" id="KW-0802">TPR repeat</keyword>
<evidence type="ECO:0000256" key="2">
    <source>
        <dbReference type="ARBA" id="ARBA00022692"/>
    </source>
</evidence>
<dbReference type="NCBIfam" id="TIGR01352">
    <property type="entry name" value="tonB_Cterm"/>
    <property type="match status" value="1"/>
</dbReference>
<dbReference type="Pfam" id="PF13414">
    <property type="entry name" value="TPR_11"/>
    <property type="match status" value="1"/>
</dbReference>
<evidence type="ECO:0000313" key="11">
    <source>
        <dbReference type="EMBL" id="ETX07825.1"/>
    </source>
</evidence>
<evidence type="ECO:0000256" key="5">
    <source>
        <dbReference type="ARBA" id="ARBA00022989"/>
    </source>
</evidence>
<feature type="chain" id="PRO_5004845239" description="TonB C-terminal domain-containing protein" evidence="9">
    <location>
        <begin position="23"/>
        <end position="386"/>
    </location>
</feature>
<dbReference type="PROSITE" id="PS50293">
    <property type="entry name" value="TPR_REGION"/>
    <property type="match status" value="1"/>
</dbReference>
<dbReference type="HOGENOM" id="CLU_701474_0_0_7"/>
<dbReference type="SMART" id="SM00028">
    <property type="entry name" value="TPR"/>
    <property type="match status" value="3"/>
</dbReference>
<evidence type="ECO:0000256" key="9">
    <source>
        <dbReference type="SAM" id="SignalP"/>
    </source>
</evidence>
<evidence type="ECO:0000256" key="6">
    <source>
        <dbReference type="ARBA" id="ARBA00023136"/>
    </source>
</evidence>
<evidence type="ECO:0000256" key="1">
    <source>
        <dbReference type="ARBA" id="ARBA00004167"/>
    </source>
</evidence>
<dbReference type="InterPro" id="IPR006260">
    <property type="entry name" value="TonB/TolA_C"/>
</dbReference>
<reference evidence="11 12" key="1">
    <citation type="journal article" date="2014" name="Nature">
        <title>An environmental bacterial taxon with a large and distinct metabolic repertoire.</title>
        <authorList>
            <person name="Wilson M.C."/>
            <person name="Mori T."/>
            <person name="Ruckert C."/>
            <person name="Uria A.R."/>
            <person name="Helf M.J."/>
            <person name="Takada K."/>
            <person name="Gernert C."/>
            <person name="Steffens U.A."/>
            <person name="Heycke N."/>
            <person name="Schmitt S."/>
            <person name="Rinke C."/>
            <person name="Helfrich E.J."/>
            <person name="Brachmann A.O."/>
            <person name="Gurgui C."/>
            <person name="Wakimoto T."/>
            <person name="Kracht M."/>
            <person name="Crusemann M."/>
            <person name="Hentschel U."/>
            <person name="Abe I."/>
            <person name="Matsunaga S."/>
            <person name="Kalinowski J."/>
            <person name="Takeyama H."/>
            <person name="Piel J."/>
        </authorList>
    </citation>
    <scope>NUCLEOTIDE SEQUENCE [LARGE SCALE GENOMIC DNA]</scope>
    <source>
        <strain evidence="12">TSY2</strain>
    </source>
</reference>
<dbReference type="GO" id="GO:0016020">
    <property type="term" value="C:membrane"/>
    <property type="evidence" value="ECO:0007669"/>
    <property type="project" value="UniProtKB-SubCell"/>
</dbReference>
<dbReference type="InterPro" id="IPR019734">
    <property type="entry name" value="TPR_rpt"/>
</dbReference>
<evidence type="ECO:0000256" key="3">
    <source>
        <dbReference type="ARBA" id="ARBA00022737"/>
    </source>
</evidence>
<name>W4MCC5_9BACT</name>
<sequence length="386" mass="43746">MHRLMILTLWGLFVATLSPSPATPQTAKPMPSVAELQHQYREALQENEQLRHENEQLRHENEQLRHENEQLRRELAATKQAISRSQPNQPQAEPAQPKTYQEAITALTKILEKDPKDAQAHRNRGIAYAHTGKYPEALADLNRAIALNDDDAEVYNQRGIVHYNLGRYQQAMANFNQAIDKQPQLAEFYNNRGFVHQKRGDYQHALRDFRKAQQLGFTDASKVVQSLRAEVRQAQQRLQHAGFDPGPADGLPGAATAKALRAYQQAHKLPVTGKLDNRTKQALEKSVASEDILSRFIDKPSPEYPIKARLRGWEGTVSLRVEMLPDGTIGTIKIAKSSGHDILDTAARNVLKQWRHRPPSQPDQPPTTWTTLHFNFKLDNTADSNR</sequence>
<evidence type="ECO:0000256" key="4">
    <source>
        <dbReference type="ARBA" id="ARBA00022803"/>
    </source>
</evidence>
<comment type="subcellular location">
    <subcellularLocation>
        <location evidence="1">Membrane</location>
        <topology evidence="1">Single-pass membrane protein</topology>
    </subcellularLocation>
</comment>
<feature type="domain" description="TonB C-terminal" evidence="10">
    <location>
        <begin position="289"/>
        <end position="385"/>
    </location>
</feature>
<dbReference type="InterPro" id="IPR002477">
    <property type="entry name" value="Peptidoglycan-bd-like"/>
</dbReference>
<dbReference type="Gene3D" id="3.30.1150.10">
    <property type="match status" value="1"/>
</dbReference>
<dbReference type="InterPro" id="IPR011990">
    <property type="entry name" value="TPR-like_helical_dom_sf"/>
</dbReference>
<evidence type="ECO:0000259" key="10">
    <source>
        <dbReference type="PROSITE" id="PS52015"/>
    </source>
</evidence>
<dbReference type="Gene3D" id="1.20.5.1180">
    <property type="entry name" value="Geminin coiled-coil domain"/>
    <property type="match status" value="1"/>
</dbReference>
<dbReference type="Pfam" id="PF01471">
    <property type="entry name" value="PG_binding_1"/>
    <property type="match status" value="1"/>
</dbReference>
<keyword evidence="3" id="KW-0677">Repeat</keyword>
<proteinExistence type="predicted"/>
<feature type="compositionally biased region" description="Low complexity" evidence="8">
    <location>
        <begin position="86"/>
        <end position="97"/>
    </location>
</feature>
<feature type="signal peptide" evidence="9">
    <location>
        <begin position="1"/>
        <end position="22"/>
    </location>
</feature>
<keyword evidence="12" id="KW-1185">Reference proteome</keyword>
<dbReference type="InterPro" id="IPR036366">
    <property type="entry name" value="PGBDSf"/>
</dbReference>
<organism evidence="11 12">
    <name type="scientific">Candidatus Entotheonella gemina</name>
    <dbReference type="NCBI Taxonomy" id="1429439"/>
    <lineage>
        <taxon>Bacteria</taxon>
        <taxon>Pseudomonadati</taxon>
        <taxon>Nitrospinota/Tectimicrobiota group</taxon>
        <taxon>Candidatus Tectimicrobiota</taxon>
        <taxon>Candidatus Entotheonellia</taxon>
        <taxon>Candidatus Entotheonellales</taxon>
        <taxon>Candidatus Entotheonellaceae</taxon>
        <taxon>Candidatus Entotheonella</taxon>
    </lineage>
</organism>
<evidence type="ECO:0000313" key="12">
    <source>
        <dbReference type="Proteomes" id="UP000019140"/>
    </source>
</evidence>
<dbReference type="Gene3D" id="1.25.40.10">
    <property type="entry name" value="Tetratricopeptide repeat domain"/>
    <property type="match status" value="2"/>
</dbReference>
<gene>
    <name evidence="11" type="ORF">ETSY2_08935</name>
</gene>
<dbReference type="SUPFAM" id="SSF48452">
    <property type="entry name" value="TPR-like"/>
    <property type="match status" value="1"/>
</dbReference>
<dbReference type="Gene3D" id="1.10.101.10">
    <property type="entry name" value="PGBD-like superfamily/PGBD"/>
    <property type="match status" value="1"/>
</dbReference>
<dbReference type="PATRIC" id="fig|1429439.4.peg.1538"/>
<keyword evidence="2" id="KW-0812">Transmembrane</keyword>
<keyword evidence="5" id="KW-1133">Transmembrane helix</keyword>
<keyword evidence="9" id="KW-0732">Signal</keyword>
<dbReference type="PROSITE" id="PS50005">
    <property type="entry name" value="TPR"/>
    <property type="match status" value="3"/>
</dbReference>
<dbReference type="PROSITE" id="PS52015">
    <property type="entry name" value="TONB_CTD"/>
    <property type="match status" value="1"/>
</dbReference>
<dbReference type="PANTHER" id="PTHR44858:SF1">
    <property type="entry name" value="UDP-N-ACETYLGLUCOSAMINE--PEPTIDE N-ACETYLGLUCOSAMINYLTRANSFERASE SPINDLY-RELATED"/>
    <property type="match status" value="1"/>
</dbReference>
<dbReference type="EMBL" id="AZHX01000361">
    <property type="protein sequence ID" value="ETX07825.1"/>
    <property type="molecule type" value="Genomic_DNA"/>
</dbReference>
<evidence type="ECO:0000256" key="8">
    <source>
        <dbReference type="SAM" id="MobiDB-lite"/>
    </source>
</evidence>
<dbReference type="Pfam" id="PF13432">
    <property type="entry name" value="TPR_16"/>
    <property type="match status" value="1"/>
</dbReference>
<feature type="repeat" description="TPR" evidence="7">
    <location>
        <begin position="118"/>
        <end position="151"/>
    </location>
</feature>
<dbReference type="GO" id="GO:0055085">
    <property type="term" value="P:transmembrane transport"/>
    <property type="evidence" value="ECO:0007669"/>
    <property type="project" value="InterPro"/>
</dbReference>
<evidence type="ECO:0000256" key="7">
    <source>
        <dbReference type="PROSITE-ProRule" id="PRU00339"/>
    </source>
</evidence>
<dbReference type="SUPFAM" id="SSF74653">
    <property type="entry name" value="TolA/TonB C-terminal domain"/>
    <property type="match status" value="1"/>
</dbReference>
<dbReference type="AlphaFoldDB" id="W4MCC5"/>
<dbReference type="SUPFAM" id="SSF47090">
    <property type="entry name" value="PGBD-like"/>
    <property type="match status" value="1"/>
</dbReference>
<dbReference type="InterPro" id="IPR037682">
    <property type="entry name" value="TonB_C"/>
</dbReference>
<keyword evidence="6" id="KW-0472">Membrane</keyword>
<comment type="caution">
    <text evidence="11">The sequence shown here is derived from an EMBL/GenBank/DDBJ whole genome shotgun (WGS) entry which is preliminary data.</text>
</comment>
<feature type="region of interest" description="Disordered" evidence="8">
    <location>
        <begin position="79"/>
        <end position="98"/>
    </location>
</feature>
<dbReference type="InterPro" id="IPR036365">
    <property type="entry name" value="PGBD-like_sf"/>
</dbReference>
<protein>
    <recommendedName>
        <fullName evidence="10">TonB C-terminal domain-containing protein</fullName>
    </recommendedName>
</protein>
<feature type="repeat" description="TPR" evidence="7">
    <location>
        <begin position="152"/>
        <end position="185"/>
    </location>
</feature>
<dbReference type="InterPro" id="IPR050498">
    <property type="entry name" value="Ycf3"/>
</dbReference>
<accession>W4MCC5</accession>
<dbReference type="Proteomes" id="UP000019140">
    <property type="component" value="Unassembled WGS sequence"/>
</dbReference>